<organism evidence="1">
    <name type="scientific">Anguilla anguilla</name>
    <name type="common">European freshwater eel</name>
    <name type="synonym">Muraena anguilla</name>
    <dbReference type="NCBI Taxonomy" id="7936"/>
    <lineage>
        <taxon>Eukaryota</taxon>
        <taxon>Metazoa</taxon>
        <taxon>Chordata</taxon>
        <taxon>Craniata</taxon>
        <taxon>Vertebrata</taxon>
        <taxon>Euteleostomi</taxon>
        <taxon>Actinopterygii</taxon>
        <taxon>Neopterygii</taxon>
        <taxon>Teleostei</taxon>
        <taxon>Anguilliformes</taxon>
        <taxon>Anguillidae</taxon>
        <taxon>Anguilla</taxon>
    </lineage>
</organism>
<dbReference type="AlphaFoldDB" id="A0A0E9SGE6"/>
<evidence type="ECO:0000313" key="1">
    <source>
        <dbReference type="EMBL" id="JAH39588.1"/>
    </source>
</evidence>
<protein>
    <submittedName>
        <fullName evidence="1">Uncharacterized protein</fullName>
    </submittedName>
</protein>
<accession>A0A0E9SGE6</accession>
<sequence length="25" mass="2841">MILSSFDQILYSSKRVLLIQALNTS</sequence>
<proteinExistence type="predicted"/>
<reference evidence="1" key="2">
    <citation type="journal article" date="2015" name="Fish Shellfish Immunol.">
        <title>Early steps in the European eel (Anguilla anguilla)-Vibrio vulnificus interaction in the gills: Role of the RtxA13 toxin.</title>
        <authorList>
            <person name="Callol A."/>
            <person name="Pajuelo D."/>
            <person name="Ebbesson L."/>
            <person name="Teles M."/>
            <person name="MacKenzie S."/>
            <person name="Amaro C."/>
        </authorList>
    </citation>
    <scope>NUCLEOTIDE SEQUENCE</scope>
</reference>
<name>A0A0E9SGE6_ANGAN</name>
<dbReference type="EMBL" id="GBXM01068989">
    <property type="protein sequence ID" value="JAH39588.1"/>
    <property type="molecule type" value="Transcribed_RNA"/>
</dbReference>
<reference evidence="1" key="1">
    <citation type="submission" date="2014-11" db="EMBL/GenBank/DDBJ databases">
        <authorList>
            <person name="Amaro Gonzalez C."/>
        </authorList>
    </citation>
    <scope>NUCLEOTIDE SEQUENCE</scope>
</reference>